<dbReference type="AlphaFoldDB" id="A0AAD7Z6Z7"/>
<keyword evidence="2" id="KW-1185">Reference proteome</keyword>
<reference evidence="1" key="1">
    <citation type="journal article" date="2023" name="IScience">
        <title>Live-bearing cockroach genome reveals convergent evolutionary mechanisms linked to viviparity in insects and beyond.</title>
        <authorList>
            <person name="Fouks B."/>
            <person name="Harrison M.C."/>
            <person name="Mikhailova A.A."/>
            <person name="Marchal E."/>
            <person name="English S."/>
            <person name="Carruthers M."/>
            <person name="Jennings E.C."/>
            <person name="Chiamaka E.L."/>
            <person name="Frigard R.A."/>
            <person name="Pippel M."/>
            <person name="Attardo G.M."/>
            <person name="Benoit J.B."/>
            <person name="Bornberg-Bauer E."/>
            <person name="Tobe S.S."/>
        </authorList>
    </citation>
    <scope>NUCLEOTIDE SEQUENCE</scope>
    <source>
        <strain evidence="1">Stay&amp;Tobe</strain>
    </source>
</reference>
<feature type="non-terminal residue" evidence="1">
    <location>
        <position position="1"/>
    </location>
</feature>
<organism evidence="1 2">
    <name type="scientific">Diploptera punctata</name>
    <name type="common">Pacific beetle cockroach</name>
    <dbReference type="NCBI Taxonomy" id="6984"/>
    <lineage>
        <taxon>Eukaryota</taxon>
        <taxon>Metazoa</taxon>
        <taxon>Ecdysozoa</taxon>
        <taxon>Arthropoda</taxon>
        <taxon>Hexapoda</taxon>
        <taxon>Insecta</taxon>
        <taxon>Pterygota</taxon>
        <taxon>Neoptera</taxon>
        <taxon>Polyneoptera</taxon>
        <taxon>Dictyoptera</taxon>
        <taxon>Blattodea</taxon>
        <taxon>Blaberoidea</taxon>
        <taxon>Blaberidae</taxon>
        <taxon>Diplopterinae</taxon>
        <taxon>Diploptera</taxon>
    </lineage>
</organism>
<evidence type="ECO:0000313" key="2">
    <source>
        <dbReference type="Proteomes" id="UP001233999"/>
    </source>
</evidence>
<dbReference type="Proteomes" id="UP001233999">
    <property type="component" value="Unassembled WGS sequence"/>
</dbReference>
<accession>A0AAD7Z6Z7</accession>
<protein>
    <submittedName>
        <fullName evidence="1">Uncharacterized protein</fullName>
    </submittedName>
</protein>
<evidence type="ECO:0000313" key="1">
    <source>
        <dbReference type="EMBL" id="KAJ9574936.1"/>
    </source>
</evidence>
<feature type="non-terminal residue" evidence="1">
    <location>
        <position position="98"/>
    </location>
</feature>
<comment type="caution">
    <text evidence="1">The sequence shown here is derived from an EMBL/GenBank/DDBJ whole genome shotgun (WGS) entry which is preliminary data.</text>
</comment>
<sequence>LVNLNNEYNFIFRHLTINQSLLIKRNLTQNFKLFLFQNQVMSNTTISQTTHDGKESCFDEPGQESIVTDMDIQWEGPLYVPLGISNHGVERGVFPFTP</sequence>
<dbReference type="EMBL" id="JASPKZ010010252">
    <property type="protein sequence ID" value="KAJ9574936.1"/>
    <property type="molecule type" value="Genomic_DNA"/>
</dbReference>
<gene>
    <name evidence="1" type="ORF">L9F63_007902</name>
</gene>
<name>A0AAD7Z6Z7_DIPPU</name>
<reference evidence="1" key="2">
    <citation type="submission" date="2023-05" db="EMBL/GenBank/DDBJ databases">
        <authorList>
            <person name="Fouks B."/>
        </authorList>
    </citation>
    <scope>NUCLEOTIDE SEQUENCE</scope>
    <source>
        <strain evidence="1">Stay&amp;Tobe</strain>
        <tissue evidence="1">Testes</tissue>
    </source>
</reference>
<proteinExistence type="predicted"/>